<dbReference type="eggNOG" id="KOG1205">
    <property type="taxonomic scope" value="Eukaryota"/>
</dbReference>
<dbReference type="OMA" id="IACMEEM"/>
<evidence type="ECO:0000313" key="3">
    <source>
        <dbReference type="EMBL" id="EOR01529.1"/>
    </source>
</evidence>
<dbReference type="AlphaFoldDB" id="R9AH29"/>
<dbReference type="STRING" id="1299270.R9AH29"/>
<sequence>MELDLNSDEEEIASVVRDAIKIHGHVTRLINNAGYVMIACMEEMSISQAKHLMDTNYWGAISLTNAFLPHFQGPSFEALKMETEHFGLNVMLIEPGGFRTSILEEQVSSRQRNPISDYDSISGALYRMLKTQIEIFFGDPKVGCMRIIALLTNTGLAKQIGNGEVPTRVALGSRSYENTIKKGEELIDNATKWKEFSFSTDYKN</sequence>
<dbReference type="GeneID" id="20377267"/>
<keyword evidence="2" id="KW-0560">Oxidoreductase</keyword>
<dbReference type="GO" id="GO:0016491">
    <property type="term" value="F:oxidoreductase activity"/>
    <property type="evidence" value="ECO:0007669"/>
    <property type="project" value="UniProtKB-KW"/>
</dbReference>
<evidence type="ECO:0000313" key="4">
    <source>
        <dbReference type="Proteomes" id="UP000014064"/>
    </source>
</evidence>
<gene>
    <name evidence="3" type="ORF">J056_004315</name>
</gene>
<dbReference type="InterPro" id="IPR036291">
    <property type="entry name" value="NAD(P)-bd_dom_sf"/>
</dbReference>
<comment type="similarity">
    <text evidence="1">Belongs to the short-chain dehydrogenases/reductases (SDR) family.</text>
</comment>
<dbReference type="Pfam" id="PF00106">
    <property type="entry name" value="adh_short"/>
    <property type="match status" value="1"/>
</dbReference>
<name>R9AH29_WALI9</name>
<dbReference type="RefSeq" id="XP_009267791.1">
    <property type="nucleotide sequence ID" value="XM_009269516.1"/>
</dbReference>
<reference evidence="4" key="1">
    <citation type="journal article" date="2013" name="BMC Genomics">
        <title>Genome and transcriptome sequencing of the halophilic fungus Wallemia ichthyophaga: haloadaptations present and absent.</title>
        <authorList>
            <person name="Zajc J."/>
            <person name="Liu Y."/>
            <person name="Dai W."/>
            <person name="Yang Z."/>
            <person name="Hu J."/>
            <person name="Gostincar C."/>
            <person name="Gunde-Cimerman N."/>
        </authorList>
    </citation>
    <scope>NUCLEOTIDE SEQUENCE [LARGE SCALE GENOMIC DNA]</scope>
    <source>
        <strain evidence="4">EXF-994 / CBS 113033</strain>
    </source>
</reference>
<keyword evidence="4" id="KW-1185">Reference proteome</keyword>
<dbReference type="EMBL" id="KE007230">
    <property type="protein sequence ID" value="EOR01529.1"/>
    <property type="molecule type" value="Genomic_DNA"/>
</dbReference>
<organism evidence="3 4">
    <name type="scientific">Wallemia ichthyophaga (strain EXF-994 / CBS 113033)</name>
    <dbReference type="NCBI Taxonomy" id="1299270"/>
    <lineage>
        <taxon>Eukaryota</taxon>
        <taxon>Fungi</taxon>
        <taxon>Dikarya</taxon>
        <taxon>Basidiomycota</taxon>
        <taxon>Wallemiomycotina</taxon>
        <taxon>Wallemiomycetes</taxon>
        <taxon>Wallemiales</taxon>
        <taxon>Wallemiaceae</taxon>
        <taxon>Wallemia</taxon>
    </lineage>
</organism>
<proteinExistence type="inferred from homology"/>
<dbReference type="InterPro" id="IPR051911">
    <property type="entry name" value="SDR_oxidoreductase"/>
</dbReference>
<dbReference type="InterPro" id="IPR002347">
    <property type="entry name" value="SDR_fam"/>
</dbReference>
<dbReference type="Gene3D" id="3.40.50.720">
    <property type="entry name" value="NAD(P)-binding Rossmann-like Domain"/>
    <property type="match status" value="1"/>
</dbReference>
<dbReference type="OrthoDB" id="1274115at2759"/>
<accession>R9AH29</accession>
<dbReference type="KEGG" id="wic:J056_004315"/>
<evidence type="ECO:0000256" key="1">
    <source>
        <dbReference type="ARBA" id="ARBA00006484"/>
    </source>
</evidence>
<dbReference type="Proteomes" id="UP000014064">
    <property type="component" value="Unassembled WGS sequence"/>
</dbReference>
<evidence type="ECO:0000256" key="2">
    <source>
        <dbReference type="ARBA" id="ARBA00023002"/>
    </source>
</evidence>
<protein>
    <submittedName>
        <fullName evidence="3">Uncharacterized protein</fullName>
    </submittedName>
</protein>
<dbReference type="PANTHER" id="PTHR43976">
    <property type="entry name" value="SHORT CHAIN DEHYDROGENASE"/>
    <property type="match status" value="1"/>
</dbReference>
<dbReference type="HOGENOM" id="CLU_010194_2_9_1"/>
<dbReference type="SUPFAM" id="SSF51735">
    <property type="entry name" value="NAD(P)-binding Rossmann-fold domains"/>
    <property type="match status" value="1"/>
</dbReference>
<dbReference type="PANTHER" id="PTHR43976:SF16">
    <property type="entry name" value="SHORT-CHAIN DEHYDROGENASE_REDUCTASE FAMILY PROTEIN"/>
    <property type="match status" value="1"/>
</dbReference>